<dbReference type="PROSITE" id="PS51733">
    <property type="entry name" value="BPL_LPL_CATALYTIC"/>
    <property type="match status" value="1"/>
</dbReference>
<evidence type="ECO:0000256" key="1">
    <source>
        <dbReference type="ARBA" id="ARBA00022598"/>
    </source>
</evidence>
<dbReference type="InterPro" id="IPR004143">
    <property type="entry name" value="BPL_LPL_catalytic"/>
</dbReference>
<organism evidence="3 4">
    <name type="scientific">Flavobacterium macrobrachii</name>
    <dbReference type="NCBI Taxonomy" id="591204"/>
    <lineage>
        <taxon>Bacteria</taxon>
        <taxon>Pseudomonadati</taxon>
        <taxon>Bacteroidota</taxon>
        <taxon>Flavobacteriia</taxon>
        <taxon>Flavobacteriales</taxon>
        <taxon>Flavobacteriaceae</taxon>
        <taxon>Flavobacterium</taxon>
    </lineage>
</organism>
<dbReference type="Pfam" id="PF03099">
    <property type="entry name" value="BPL_LplA_LipB"/>
    <property type="match status" value="1"/>
</dbReference>
<dbReference type="EC" id="6.3.4.15" evidence="3"/>
<evidence type="ECO:0000313" key="4">
    <source>
        <dbReference type="Proteomes" id="UP000759529"/>
    </source>
</evidence>
<sequence>MQIIKLSAIDSTNDYLKQLSREKKLDNFTIVVANEQTKGRGQMGSKWVSEVGKNLTFSVLVKNVMISNEKLFDWNIVVALAVLEVLERHEIQKVSIKWPNDIMADSKKVGGILIENVLKNGESFDSVVGIGLNLNQTNFEDLPKATSLKSLTNKNYDIFETAEEIVKKIEEKYQQLDKSMTVFWNKYHEKLFKIDKPLAFEDSKNNRFMGIIQGVTHDGKLQVMLEDDSITFFNIKEIQMLYK</sequence>
<keyword evidence="1 3" id="KW-0436">Ligase</keyword>
<dbReference type="SUPFAM" id="SSF55681">
    <property type="entry name" value="Class II aaRS and biotin synthetases"/>
    <property type="match status" value="1"/>
</dbReference>
<dbReference type="InterPro" id="IPR004408">
    <property type="entry name" value="Biotin_CoA_COase_ligase"/>
</dbReference>
<dbReference type="CDD" id="cd16442">
    <property type="entry name" value="BPL"/>
    <property type="match status" value="1"/>
</dbReference>
<dbReference type="Proteomes" id="UP000759529">
    <property type="component" value="Unassembled WGS sequence"/>
</dbReference>
<gene>
    <name evidence="3" type="ORF">H9X54_006000</name>
</gene>
<evidence type="ECO:0000313" key="3">
    <source>
        <dbReference type="EMBL" id="MBM6498854.1"/>
    </source>
</evidence>
<dbReference type="Gene3D" id="3.30.930.10">
    <property type="entry name" value="Bira Bifunctional Protein, Domain 2"/>
    <property type="match status" value="1"/>
</dbReference>
<accession>A0ABS2CW80</accession>
<reference evidence="3 4" key="1">
    <citation type="submission" date="2021-02" db="EMBL/GenBank/DDBJ databases">
        <authorList>
            <person name="Jung H.S."/>
            <person name="Chun B.H."/>
            <person name="Jeon C.O."/>
        </authorList>
    </citation>
    <scope>NUCLEOTIDE SEQUENCE [LARGE SCALE GENOMIC DNA]</scope>
    <source>
        <strain evidence="3 4">LMG 25203</strain>
    </source>
</reference>
<dbReference type="RefSeq" id="WP_187658107.1">
    <property type="nucleotide sequence ID" value="NZ_JACSOD020000457.1"/>
</dbReference>
<evidence type="ECO:0000259" key="2">
    <source>
        <dbReference type="PROSITE" id="PS51733"/>
    </source>
</evidence>
<name>A0ABS2CW80_9FLAO</name>
<dbReference type="NCBIfam" id="TIGR00121">
    <property type="entry name" value="birA_ligase"/>
    <property type="match status" value="1"/>
</dbReference>
<dbReference type="GO" id="GO:0004077">
    <property type="term" value="F:biotin--[biotin carboxyl-carrier protein] ligase activity"/>
    <property type="evidence" value="ECO:0007669"/>
    <property type="project" value="UniProtKB-EC"/>
</dbReference>
<dbReference type="EMBL" id="JACSOD020000457">
    <property type="protein sequence ID" value="MBM6498854.1"/>
    <property type="molecule type" value="Genomic_DNA"/>
</dbReference>
<dbReference type="InterPro" id="IPR045864">
    <property type="entry name" value="aa-tRNA-synth_II/BPL/LPL"/>
</dbReference>
<dbReference type="PANTHER" id="PTHR12835:SF5">
    <property type="entry name" value="BIOTIN--PROTEIN LIGASE"/>
    <property type="match status" value="1"/>
</dbReference>
<comment type="caution">
    <text evidence="3">The sequence shown here is derived from an EMBL/GenBank/DDBJ whole genome shotgun (WGS) entry which is preliminary data.</text>
</comment>
<protein>
    <submittedName>
        <fullName evidence="3">Biotin--[acetyl-CoA-carboxylase] ligase</fullName>
        <ecNumber evidence="3">6.3.4.15</ecNumber>
    </submittedName>
</protein>
<feature type="domain" description="BPL/LPL catalytic" evidence="2">
    <location>
        <begin position="1"/>
        <end position="177"/>
    </location>
</feature>
<proteinExistence type="predicted"/>
<keyword evidence="4" id="KW-1185">Reference proteome</keyword>
<dbReference type="PANTHER" id="PTHR12835">
    <property type="entry name" value="BIOTIN PROTEIN LIGASE"/>
    <property type="match status" value="1"/>
</dbReference>